<evidence type="ECO:0000313" key="1">
    <source>
        <dbReference type="EMBL" id="QGU08730.1"/>
    </source>
</evidence>
<geneLocation type="plasmid" evidence="2">
    <name>pcoccu</name>
</geneLocation>
<proteinExistence type="predicted"/>
<dbReference type="Proteomes" id="UP000424462">
    <property type="component" value="Plasmid pCOCCU"/>
</dbReference>
<keyword evidence="1" id="KW-0614">Plasmid</keyword>
<sequence>MLGKVEDALISTGYDELVNQARRGTAEGAEYERFMLLCDLVETHITTPGDKNDSSERWEAVQVITTCLRGLRRTADSAHPAAQVSQRSYA</sequence>
<evidence type="ECO:0000313" key="2">
    <source>
        <dbReference type="Proteomes" id="UP000424462"/>
    </source>
</evidence>
<dbReference type="AlphaFoldDB" id="A0A6B8WFI3"/>
<gene>
    <name evidence="1" type="ORF">COCCU_14200</name>
</gene>
<dbReference type="KEGG" id="cok:COCCU_14200"/>
<dbReference type="RefSeq" id="WP_156232974.1">
    <property type="nucleotide sequence ID" value="NZ_CP046456.1"/>
</dbReference>
<organism evidence="1 2">
    <name type="scientific">Corynebacterium occultum</name>
    <dbReference type="NCBI Taxonomy" id="2675219"/>
    <lineage>
        <taxon>Bacteria</taxon>
        <taxon>Bacillati</taxon>
        <taxon>Actinomycetota</taxon>
        <taxon>Actinomycetes</taxon>
        <taxon>Mycobacteriales</taxon>
        <taxon>Corynebacteriaceae</taxon>
        <taxon>Corynebacterium</taxon>
    </lineage>
</organism>
<name>A0A6B8WFI3_9CORY</name>
<protein>
    <submittedName>
        <fullName evidence="1">Uncharacterized protein</fullName>
    </submittedName>
</protein>
<keyword evidence="2" id="KW-1185">Reference proteome</keyword>
<accession>A0A6B8WFI3</accession>
<dbReference type="EMBL" id="CP046456">
    <property type="protein sequence ID" value="QGU08730.1"/>
    <property type="molecule type" value="Genomic_DNA"/>
</dbReference>
<reference evidence="1 2" key="1">
    <citation type="submission" date="2019-11" db="EMBL/GenBank/DDBJ databases">
        <title>Complete genome sequence of Corynebacterium kalinowskii 1959, a novel Corynebacterium species isolated from soil of a small paddock in Vilsendorf, Germany.</title>
        <authorList>
            <person name="Schaffert L."/>
            <person name="Ruwe M."/>
            <person name="Milse J."/>
            <person name="Hanuschka K."/>
            <person name="Ortseifen V."/>
            <person name="Droste J."/>
            <person name="Brandt D."/>
            <person name="Schlueter L."/>
            <person name="Kutter Y."/>
            <person name="Vinke S."/>
            <person name="Viehoefer P."/>
            <person name="Jacob L."/>
            <person name="Luebke N.-C."/>
            <person name="Schulte-Berndt E."/>
            <person name="Hain C."/>
            <person name="Linder M."/>
            <person name="Schmidt P."/>
            <person name="Wollenschlaeger L."/>
            <person name="Luttermann T."/>
            <person name="Thieme E."/>
            <person name="Hassa J."/>
            <person name="Haak M."/>
            <person name="Wittchen M."/>
            <person name="Mentz A."/>
            <person name="Persicke M."/>
            <person name="Busche T."/>
            <person name="Ruckert C."/>
        </authorList>
    </citation>
    <scope>NUCLEOTIDE SEQUENCE [LARGE SCALE GENOMIC DNA]</scope>
    <source>
        <strain evidence="1 2">2039</strain>
        <plasmid evidence="2">pcoccu</plasmid>
    </source>
</reference>